<organism evidence="5 6">
    <name type="scientific">Gordonia soli NBRC 108243</name>
    <dbReference type="NCBI Taxonomy" id="1223545"/>
    <lineage>
        <taxon>Bacteria</taxon>
        <taxon>Bacillati</taxon>
        <taxon>Actinomycetota</taxon>
        <taxon>Actinomycetes</taxon>
        <taxon>Mycobacteriales</taxon>
        <taxon>Gordoniaceae</taxon>
        <taxon>Gordonia</taxon>
    </lineage>
</organism>
<keyword evidence="6" id="KW-1185">Reference proteome</keyword>
<dbReference type="PRINTS" id="PR00455">
    <property type="entry name" value="HTHTETR"/>
</dbReference>
<dbReference type="PROSITE" id="PS50977">
    <property type="entry name" value="HTH_TETR_2"/>
    <property type="match status" value="1"/>
</dbReference>
<comment type="caution">
    <text evidence="5">The sequence shown here is derived from an EMBL/GenBank/DDBJ whole genome shotgun (WGS) entry which is preliminary data.</text>
</comment>
<proteinExistence type="predicted"/>
<dbReference type="STRING" id="1223545.GS4_35_00090"/>
<sequence>MVTRSRGRGRPPGPGVDPSARRAALMSAAENAISEQGDAFAMADVAARAGFTRSAVYAMFRDKDDLVDEIVRRHTARIVEQMDAVVAGVGDARERTRALVDVLVGWADDDPTLALTLIPRMQSFTGETVAVADHVEALLAAGFTELGASTRPAASWSRALLGAVVGAVGWWARGRVRGRSTLGRDDLVDDLTALIWSGFAGAGGARLNFPPGEGP</sequence>
<dbReference type="InterPro" id="IPR050109">
    <property type="entry name" value="HTH-type_TetR-like_transc_reg"/>
</dbReference>
<dbReference type="InterPro" id="IPR036271">
    <property type="entry name" value="Tet_transcr_reg_TetR-rel_C_sf"/>
</dbReference>
<dbReference type="GO" id="GO:0003700">
    <property type="term" value="F:DNA-binding transcription factor activity"/>
    <property type="evidence" value="ECO:0007669"/>
    <property type="project" value="TreeGrafter"/>
</dbReference>
<protein>
    <submittedName>
        <fullName evidence="5">Putative TetR family transcriptional regulator</fullName>
    </submittedName>
</protein>
<keyword evidence="1 2" id="KW-0238">DNA-binding</keyword>
<dbReference type="AlphaFoldDB" id="M0QPF3"/>
<gene>
    <name evidence="5" type="ORF">GS4_35_00090</name>
</gene>
<evidence type="ECO:0000256" key="3">
    <source>
        <dbReference type="SAM" id="MobiDB-lite"/>
    </source>
</evidence>
<dbReference type="Pfam" id="PF00440">
    <property type="entry name" value="TetR_N"/>
    <property type="match status" value="1"/>
</dbReference>
<feature type="DNA-binding region" description="H-T-H motif" evidence="2">
    <location>
        <begin position="41"/>
        <end position="60"/>
    </location>
</feature>
<accession>M0QPF3</accession>
<dbReference type="EMBL" id="BANX01000035">
    <property type="protein sequence ID" value="GAC70433.1"/>
    <property type="molecule type" value="Genomic_DNA"/>
</dbReference>
<feature type="region of interest" description="Disordered" evidence="3">
    <location>
        <begin position="1"/>
        <end position="20"/>
    </location>
</feature>
<dbReference type="SUPFAM" id="SSF48498">
    <property type="entry name" value="Tetracyclin repressor-like, C-terminal domain"/>
    <property type="match status" value="1"/>
</dbReference>
<reference evidence="5 6" key="1">
    <citation type="submission" date="2013-01" db="EMBL/GenBank/DDBJ databases">
        <title>Whole genome shotgun sequence of Gordonia soli NBRC 108243.</title>
        <authorList>
            <person name="Isaki-Nakamura S."/>
            <person name="Hosoyama A."/>
            <person name="Tsuchikane K."/>
            <person name="Ando Y."/>
            <person name="Baba S."/>
            <person name="Ohji S."/>
            <person name="Hamada M."/>
            <person name="Tamura T."/>
            <person name="Yamazoe A."/>
            <person name="Yamazaki S."/>
            <person name="Fujita N."/>
        </authorList>
    </citation>
    <scope>NUCLEOTIDE SEQUENCE [LARGE SCALE GENOMIC DNA]</scope>
    <source>
        <strain evidence="5 6">NBRC 108243</strain>
    </source>
</reference>
<dbReference type="Proteomes" id="UP000011666">
    <property type="component" value="Unassembled WGS sequence"/>
</dbReference>
<dbReference type="eggNOG" id="COG1309">
    <property type="taxonomic scope" value="Bacteria"/>
</dbReference>
<dbReference type="PANTHER" id="PTHR30055">
    <property type="entry name" value="HTH-TYPE TRANSCRIPTIONAL REGULATOR RUTR"/>
    <property type="match status" value="1"/>
</dbReference>
<dbReference type="InterPro" id="IPR009057">
    <property type="entry name" value="Homeodomain-like_sf"/>
</dbReference>
<evidence type="ECO:0000313" key="5">
    <source>
        <dbReference type="EMBL" id="GAC70433.1"/>
    </source>
</evidence>
<dbReference type="InterPro" id="IPR001647">
    <property type="entry name" value="HTH_TetR"/>
</dbReference>
<evidence type="ECO:0000259" key="4">
    <source>
        <dbReference type="PROSITE" id="PS50977"/>
    </source>
</evidence>
<dbReference type="GO" id="GO:0000976">
    <property type="term" value="F:transcription cis-regulatory region binding"/>
    <property type="evidence" value="ECO:0007669"/>
    <property type="project" value="TreeGrafter"/>
</dbReference>
<name>M0QPF3_9ACTN</name>
<dbReference type="Gene3D" id="1.10.357.10">
    <property type="entry name" value="Tetracycline Repressor, domain 2"/>
    <property type="match status" value="1"/>
</dbReference>
<dbReference type="PANTHER" id="PTHR30055:SF226">
    <property type="entry name" value="HTH-TYPE TRANSCRIPTIONAL REGULATOR PKSA"/>
    <property type="match status" value="1"/>
</dbReference>
<feature type="domain" description="HTH tetR-type" evidence="4">
    <location>
        <begin position="19"/>
        <end position="78"/>
    </location>
</feature>
<evidence type="ECO:0000313" key="6">
    <source>
        <dbReference type="Proteomes" id="UP000011666"/>
    </source>
</evidence>
<dbReference type="SUPFAM" id="SSF46689">
    <property type="entry name" value="Homeodomain-like"/>
    <property type="match status" value="1"/>
</dbReference>
<evidence type="ECO:0000256" key="1">
    <source>
        <dbReference type="ARBA" id="ARBA00023125"/>
    </source>
</evidence>
<evidence type="ECO:0000256" key="2">
    <source>
        <dbReference type="PROSITE-ProRule" id="PRU00335"/>
    </source>
</evidence>